<proteinExistence type="predicted"/>
<dbReference type="OrthoDB" id="5345625at2759"/>
<dbReference type="Proteomes" id="UP000800092">
    <property type="component" value="Unassembled WGS sequence"/>
</dbReference>
<feature type="compositionally biased region" description="Basic and acidic residues" evidence="1">
    <location>
        <begin position="332"/>
        <end position="345"/>
    </location>
</feature>
<keyword evidence="3" id="KW-1185">Reference proteome</keyword>
<feature type="region of interest" description="Disordered" evidence="1">
    <location>
        <begin position="1"/>
        <end position="33"/>
    </location>
</feature>
<feature type="compositionally biased region" description="Polar residues" evidence="1">
    <location>
        <begin position="297"/>
        <end position="311"/>
    </location>
</feature>
<feature type="compositionally biased region" description="Acidic residues" evidence="1">
    <location>
        <begin position="141"/>
        <end position="150"/>
    </location>
</feature>
<feature type="region of interest" description="Disordered" evidence="1">
    <location>
        <begin position="202"/>
        <end position="311"/>
    </location>
</feature>
<evidence type="ECO:0000256" key="1">
    <source>
        <dbReference type="SAM" id="MobiDB-lite"/>
    </source>
</evidence>
<feature type="compositionally biased region" description="Polar residues" evidence="1">
    <location>
        <begin position="239"/>
        <end position="266"/>
    </location>
</feature>
<feature type="compositionally biased region" description="Polar residues" evidence="1">
    <location>
        <begin position="7"/>
        <end position="23"/>
    </location>
</feature>
<feature type="region of interest" description="Disordered" evidence="1">
    <location>
        <begin position="74"/>
        <end position="95"/>
    </location>
</feature>
<gene>
    <name evidence="2" type="ORF">EV356DRAFT_520584</name>
</gene>
<sequence>MSIAVLPQQSRLSSSPAMGSGTPSKLDERRVLGDLSPNSKIVSKTSTVADFRSSKALFEAEHKTLQLFPSVELSTAADASRQPSPMRIGQKRRIDQVDGYVECPVQGVKNVRDRAEDEIKSAQSSDPQAPPCSPSVSSTTDEADAPDEEDLPRPKLGSQDSSVTQASFSSLIDYNPHSASSQQEKGHEIADTEDAEATLAKTTNQINVPLSRLQLRSSPATTQPNTPTQSSPGMMPSPAKSSRWGSIHEPQSSSKVSHASIRMQTPTPKPSAISPILGSPLRIASSGKTSDIRETNGTELGPSTGSRNMSRILSGPVLRPTAYSSRFIEAPSEPKMENTTKDVSQHSRSSSSVSYGSRTEVASSTGSSSEALQSQSASSGVGQADPAVSTADLLLKPVQDFEMTNGEDTAVNGLLELMHANVSGTAS</sequence>
<organism evidence="2 3">
    <name type="scientific">Viridothelium virens</name>
    <name type="common">Speckled blister lichen</name>
    <name type="synonym">Trypethelium virens</name>
    <dbReference type="NCBI Taxonomy" id="1048519"/>
    <lineage>
        <taxon>Eukaryota</taxon>
        <taxon>Fungi</taxon>
        <taxon>Dikarya</taxon>
        <taxon>Ascomycota</taxon>
        <taxon>Pezizomycotina</taxon>
        <taxon>Dothideomycetes</taxon>
        <taxon>Dothideomycetes incertae sedis</taxon>
        <taxon>Trypetheliales</taxon>
        <taxon>Trypetheliaceae</taxon>
        <taxon>Viridothelium</taxon>
    </lineage>
</organism>
<feature type="region of interest" description="Disordered" evidence="1">
    <location>
        <begin position="113"/>
        <end position="167"/>
    </location>
</feature>
<name>A0A6A6GWE0_VIRVR</name>
<feature type="region of interest" description="Disordered" evidence="1">
    <location>
        <begin position="328"/>
        <end position="386"/>
    </location>
</feature>
<feature type="compositionally biased region" description="Low complexity" evidence="1">
    <location>
        <begin position="346"/>
        <end position="384"/>
    </location>
</feature>
<feature type="compositionally biased region" description="Low complexity" evidence="1">
    <location>
        <begin position="217"/>
        <end position="232"/>
    </location>
</feature>
<reference evidence="2" key="1">
    <citation type="journal article" date="2020" name="Stud. Mycol.">
        <title>101 Dothideomycetes genomes: a test case for predicting lifestyles and emergence of pathogens.</title>
        <authorList>
            <person name="Haridas S."/>
            <person name="Albert R."/>
            <person name="Binder M."/>
            <person name="Bloem J."/>
            <person name="Labutti K."/>
            <person name="Salamov A."/>
            <person name="Andreopoulos B."/>
            <person name="Baker S."/>
            <person name="Barry K."/>
            <person name="Bills G."/>
            <person name="Bluhm B."/>
            <person name="Cannon C."/>
            <person name="Castanera R."/>
            <person name="Culley D."/>
            <person name="Daum C."/>
            <person name="Ezra D."/>
            <person name="Gonzalez J."/>
            <person name="Henrissat B."/>
            <person name="Kuo A."/>
            <person name="Liang C."/>
            <person name="Lipzen A."/>
            <person name="Lutzoni F."/>
            <person name="Magnuson J."/>
            <person name="Mondo S."/>
            <person name="Nolan M."/>
            <person name="Ohm R."/>
            <person name="Pangilinan J."/>
            <person name="Park H.-J."/>
            <person name="Ramirez L."/>
            <person name="Alfaro M."/>
            <person name="Sun H."/>
            <person name="Tritt A."/>
            <person name="Yoshinaga Y."/>
            <person name="Zwiers L.-H."/>
            <person name="Turgeon B."/>
            <person name="Goodwin S."/>
            <person name="Spatafora J."/>
            <person name="Crous P."/>
            <person name="Grigoriev I."/>
        </authorList>
    </citation>
    <scope>NUCLEOTIDE SEQUENCE</scope>
    <source>
        <strain evidence="2">Tuck. ex Michener</strain>
    </source>
</reference>
<dbReference type="EMBL" id="ML991853">
    <property type="protein sequence ID" value="KAF2229820.1"/>
    <property type="molecule type" value="Genomic_DNA"/>
</dbReference>
<feature type="compositionally biased region" description="Polar residues" evidence="1">
    <location>
        <begin position="158"/>
        <end position="167"/>
    </location>
</feature>
<dbReference type="AlphaFoldDB" id="A0A6A6GWE0"/>
<evidence type="ECO:0000313" key="2">
    <source>
        <dbReference type="EMBL" id="KAF2229820.1"/>
    </source>
</evidence>
<evidence type="ECO:0000313" key="3">
    <source>
        <dbReference type="Proteomes" id="UP000800092"/>
    </source>
</evidence>
<protein>
    <submittedName>
        <fullName evidence="2">Uncharacterized protein</fullName>
    </submittedName>
</protein>
<accession>A0A6A6GWE0</accession>